<name>A0A285X2G9_9FLAO</name>
<dbReference type="NCBIfam" id="TIGR01414">
    <property type="entry name" value="autotrans_barl"/>
    <property type="match status" value="1"/>
</dbReference>
<dbReference type="OrthoDB" id="921445at2"/>
<sequence length="407" mass="48125">MKQHLLLFLTALLSLNGYSQIKFEKGYFIDNEDQKEEGLIRNVDWRNNPSEFEFKISENKESRNETLESVKEFGIYDVAKYIRHIVKVDRSSGNIKNLSEDRNPDFNEEEHFLKLLVEGKVSLYSLEDGNITRYFYSKDDSEITQLIYKKYLTPDKSIAINDGYRQQLWNDLSCSAFSVRKVERLEYKKRELINYFKDYNECLEQEYVVYDETQQRDLFNLSIRPGINYSSLSIENLAVNSRDTEFDNEIGLRFGVEAEFLMPFNKNKWAIIIEPTYQYYRSEKSQEKDNVNGGTLISKVDYRSIELPIGVRHYLYLNDSSKLFLNLSYVIDLNLGSELDFYRMDNTLHSNLEVKSRGNIAMGIGYRFKDTYGVELRYHTSREILGNYSHWNSEYRTVSFILGYSFF</sequence>
<evidence type="ECO:0000259" key="1">
    <source>
        <dbReference type="Pfam" id="PF13568"/>
    </source>
</evidence>
<reference evidence="3" key="1">
    <citation type="submission" date="2017-09" db="EMBL/GenBank/DDBJ databases">
        <authorList>
            <person name="Varghese N."/>
            <person name="Submissions S."/>
        </authorList>
    </citation>
    <scope>NUCLEOTIDE SEQUENCE [LARGE SCALE GENOMIC DNA]</scope>
    <source>
        <strain evidence="3">CGMCC 1.12641</strain>
    </source>
</reference>
<dbReference type="AlphaFoldDB" id="A0A285X2G9"/>
<protein>
    <submittedName>
        <fullName evidence="2">Outer membrane autotransporter barrel domain-containing protein</fullName>
    </submittedName>
</protein>
<accession>A0A285X2G9</accession>
<gene>
    <name evidence="2" type="ORF">SAMN06296241_1080</name>
</gene>
<dbReference type="RefSeq" id="WP_097055275.1">
    <property type="nucleotide sequence ID" value="NZ_OCMF01000001.1"/>
</dbReference>
<keyword evidence="3" id="KW-1185">Reference proteome</keyword>
<dbReference type="Proteomes" id="UP000219193">
    <property type="component" value="Unassembled WGS sequence"/>
</dbReference>
<proteinExistence type="predicted"/>
<dbReference type="InterPro" id="IPR025665">
    <property type="entry name" value="Beta-barrel_OMP_2"/>
</dbReference>
<dbReference type="Pfam" id="PF13568">
    <property type="entry name" value="OMP_b-brl_2"/>
    <property type="match status" value="1"/>
</dbReference>
<evidence type="ECO:0000313" key="3">
    <source>
        <dbReference type="Proteomes" id="UP000219193"/>
    </source>
</evidence>
<dbReference type="EMBL" id="OCMF01000001">
    <property type="protein sequence ID" value="SOC79551.1"/>
    <property type="molecule type" value="Genomic_DNA"/>
</dbReference>
<organism evidence="2 3">
    <name type="scientific">Salinimicrobium sediminis</name>
    <dbReference type="NCBI Taxonomy" id="1343891"/>
    <lineage>
        <taxon>Bacteria</taxon>
        <taxon>Pseudomonadati</taxon>
        <taxon>Bacteroidota</taxon>
        <taxon>Flavobacteriia</taxon>
        <taxon>Flavobacteriales</taxon>
        <taxon>Flavobacteriaceae</taxon>
        <taxon>Salinimicrobium</taxon>
    </lineage>
</organism>
<feature type="domain" description="Outer membrane protein beta-barrel" evidence="1">
    <location>
        <begin position="217"/>
        <end position="379"/>
    </location>
</feature>
<evidence type="ECO:0000313" key="2">
    <source>
        <dbReference type="EMBL" id="SOC79551.1"/>
    </source>
</evidence>
<dbReference type="InterPro" id="IPR006315">
    <property type="entry name" value="OM_autotransptr_brl_dom"/>
</dbReference>
<dbReference type="GO" id="GO:0019867">
    <property type="term" value="C:outer membrane"/>
    <property type="evidence" value="ECO:0007669"/>
    <property type="project" value="InterPro"/>
</dbReference>